<evidence type="ECO:0000313" key="1">
    <source>
        <dbReference type="EMBL" id="MBB1085358.1"/>
    </source>
</evidence>
<evidence type="ECO:0000313" key="2">
    <source>
        <dbReference type="Proteomes" id="UP000518255"/>
    </source>
</evidence>
<proteinExistence type="predicted"/>
<dbReference type="Proteomes" id="UP000518255">
    <property type="component" value="Unassembled WGS sequence"/>
</dbReference>
<feature type="non-terminal residue" evidence="1">
    <location>
        <position position="59"/>
    </location>
</feature>
<sequence length="59" mass="6789">MTKQNAVDLITSKFTDFKVVYQTYQAITQALQERDPKLLQAVLQNYQTTNTEMDTTIST</sequence>
<protein>
    <submittedName>
        <fullName evidence="1">ISL3 family transposase</fullName>
    </submittedName>
</protein>
<gene>
    <name evidence="1" type="ORF">H5R63_00810</name>
</gene>
<organism evidence="1 2">
    <name type="scientific">Limosilactobacillus fastidiosus</name>
    <dbReference type="NCBI Taxonomy" id="2759855"/>
    <lineage>
        <taxon>Bacteria</taxon>
        <taxon>Bacillati</taxon>
        <taxon>Bacillota</taxon>
        <taxon>Bacilli</taxon>
        <taxon>Lactobacillales</taxon>
        <taxon>Lactobacillaceae</taxon>
        <taxon>Limosilactobacillus</taxon>
    </lineage>
</organism>
<dbReference type="AlphaFoldDB" id="A0A7W3TXZ4"/>
<name>A0A7W3TXZ4_9LACO</name>
<comment type="caution">
    <text evidence="1">The sequence shown here is derived from an EMBL/GenBank/DDBJ whole genome shotgun (WGS) entry which is preliminary data.</text>
</comment>
<dbReference type="EMBL" id="JACIUY010000027">
    <property type="protein sequence ID" value="MBB1085358.1"/>
    <property type="molecule type" value="Genomic_DNA"/>
</dbReference>
<accession>A0A7W3TXZ4</accession>
<reference evidence="1 2" key="1">
    <citation type="submission" date="2020-07" db="EMBL/GenBank/DDBJ databases">
        <title>Description of Limosilactobacillus balticus sp. nov., Limosilactobacillus agrestis sp. nov., Limosilactobacillus albertensis sp. nov., Limosilactobacillus rudii sp. nov., Limosilactobacillus fastidiosus sp. nov., five novel Limosilactobacillus species isolated from the vertebrate gastrointestinal tract, and proposal of 6 subspecies of Limosilactobacillus reuteri adapted to the gastrointestinal tract of specific vertebrate hosts.</title>
        <authorList>
            <person name="Li F."/>
            <person name="Cheng C."/>
            <person name="Zheng J."/>
            <person name="Quevedo R.M."/>
            <person name="Li J."/>
            <person name="Roos S."/>
            <person name="Gaenzle M.G."/>
            <person name="Walter J."/>
        </authorList>
    </citation>
    <scope>NUCLEOTIDE SEQUENCE [LARGE SCALE GENOMIC DNA]</scope>
    <source>
        <strain evidence="1 2">WF-MA3-C</strain>
    </source>
</reference>